<dbReference type="PRINTS" id="PR00344">
    <property type="entry name" value="BCTRLSENSOR"/>
</dbReference>
<feature type="transmembrane region" description="Helical" evidence="12">
    <location>
        <begin position="313"/>
        <end position="335"/>
    </location>
</feature>
<dbReference type="EC" id="2.7.13.3" evidence="4"/>
<organism evidence="14 15">
    <name type="scientific">Candidatus Wolfebacteria bacterium GW2011_GWA2_47_9b</name>
    <dbReference type="NCBI Taxonomy" id="1619005"/>
    <lineage>
        <taxon>Bacteria</taxon>
        <taxon>Candidatus Wolfeibacteriota</taxon>
    </lineage>
</organism>
<sequence>MVSLTTIIAITIAYFIALFLVAVYVERKYAKGKNLTDNALVYTLSLAVYATAWTFFGNVGLATSSSYAFLGIYTGPALLMLFAWPLLRKLVKIRNEYGVASISGLLSARYDHSYVVGAVAALIALFGITPYFALQFKAIFLSFSFIVSGGTQYDSDVIRWIMVGMTILFTLVFGFRRLEQTERHPGMVIVVAIQSVIKLVAFLAAGIFVTYMLFDGFGDIFAQINDNKELLGAIAASKPSLSLFLSYIFIGMFAFLLLPRDFHMAVVENSNEKHIKTLAWGMPLYMFLITLFVFPIAMAGILKEYDIASADVFILFVTALAKYTWLTVLVFIGGLSAAFSMIMVETVAITTMVANNLVLPLVDKVRLFGFLRKHLLPMRWMIAVAILLMGYAFEVVTGSSYVLVKIGIISFVAVLQLAPAAIGGLFWEKGNKMGAIMGLSGGFAVWLYTSLVPAFARSGWFSNTLLTEGPYGIGWLRPENLFGVTLIDPLATTIIFTLIVNGGLYIMGSLLCKQSEEEQRAAYNIVHIVRGGRHRVVDVQQKEYIDIEAKRKTIQSVFGNYMGATQAKEQTSECIRNVGLEEKKVISINELIDLNNAVEGALSGFIGNPAARDALEKETLFSPEEAAQLSNVYAKMAADIKITPEEFAQKIAEQKLLAQAKTNFMAIASHEMRTPLSIIRGNAELLLQEIEPTKKNEETIKFLTGIRRNSIRLLDILHDFIDVMHMEDSKVELNKEVFGPEKMVHEIVSDFGSITAEKNLSIQFKEPEHPIPMIWADVDKTRQVIVNLIGNAVHYTEKGGITVVVDVVSEPNGRFIKICVIDTGVGISSESQAMLFQKFSTITKTFLRTKEYGSGLGLYISKTFVEAMGGSIRLEKSEPGKGSTFCVLLPEATGKVKQ</sequence>
<evidence type="ECO:0000256" key="9">
    <source>
        <dbReference type="ARBA" id="ARBA00022989"/>
    </source>
</evidence>
<feature type="transmembrane region" description="Helical" evidence="12">
    <location>
        <begin position="490"/>
        <end position="512"/>
    </location>
</feature>
<dbReference type="GO" id="GO:0000155">
    <property type="term" value="F:phosphorelay sensor kinase activity"/>
    <property type="evidence" value="ECO:0007669"/>
    <property type="project" value="InterPro"/>
</dbReference>
<dbReference type="AlphaFoldDB" id="A0A0G1X634"/>
<dbReference type="InterPro" id="IPR003594">
    <property type="entry name" value="HATPase_dom"/>
</dbReference>
<comment type="similarity">
    <text evidence="3">Belongs to the sodium:solute symporter (SSF) (TC 2.A.21) family.</text>
</comment>
<name>A0A0G1X634_9BACT</name>
<evidence type="ECO:0000256" key="6">
    <source>
        <dbReference type="ARBA" id="ARBA00022679"/>
    </source>
</evidence>
<dbReference type="SUPFAM" id="SSF55874">
    <property type="entry name" value="ATPase domain of HSP90 chaperone/DNA topoisomerase II/histidine kinase"/>
    <property type="match status" value="1"/>
</dbReference>
<evidence type="ECO:0000259" key="13">
    <source>
        <dbReference type="PROSITE" id="PS50109"/>
    </source>
</evidence>
<dbReference type="EMBL" id="LCPB01000008">
    <property type="protein sequence ID" value="KKU89875.1"/>
    <property type="molecule type" value="Genomic_DNA"/>
</dbReference>
<comment type="subcellular location">
    <subcellularLocation>
        <location evidence="2">Membrane</location>
        <topology evidence="2">Multi-pass membrane protein</topology>
    </subcellularLocation>
</comment>
<dbReference type="GO" id="GO:0016020">
    <property type="term" value="C:membrane"/>
    <property type="evidence" value="ECO:0007669"/>
    <property type="project" value="UniProtKB-SubCell"/>
</dbReference>
<feature type="transmembrane region" description="Helical" evidence="12">
    <location>
        <begin position="234"/>
        <end position="258"/>
    </location>
</feature>
<feature type="transmembrane region" description="Helical" evidence="12">
    <location>
        <begin position="408"/>
        <end position="427"/>
    </location>
</feature>
<dbReference type="InterPro" id="IPR050736">
    <property type="entry name" value="Sensor_HK_Regulatory"/>
</dbReference>
<feature type="transmembrane region" description="Helical" evidence="12">
    <location>
        <begin position="6"/>
        <end position="27"/>
    </location>
</feature>
<feature type="transmembrane region" description="Helical" evidence="12">
    <location>
        <begin position="114"/>
        <end position="134"/>
    </location>
</feature>
<feature type="transmembrane region" description="Helical" evidence="12">
    <location>
        <begin position="380"/>
        <end position="402"/>
    </location>
</feature>
<dbReference type="SMART" id="SM00388">
    <property type="entry name" value="HisKA"/>
    <property type="match status" value="1"/>
</dbReference>
<dbReference type="Gene3D" id="1.10.287.130">
    <property type="match status" value="1"/>
</dbReference>
<feature type="transmembrane region" description="Helical" evidence="12">
    <location>
        <begin position="434"/>
        <end position="456"/>
    </location>
</feature>
<dbReference type="PANTHER" id="PTHR43711">
    <property type="entry name" value="TWO-COMPONENT HISTIDINE KINASE"/>
    <property type="match status" value="1"/>
</dbReference>
<keyword evidence="9 12" id="KW-1133">Transmembrane helix</keyword>
<keyword evidence="8" id="KW-0418">Kinase</keyword>
<dbReference type="InterPro" id="IPR036890">
    <property type="entry name" value="HATPase_C_sf"/>
</dbReference>
<dbReference type="PROSITE" id="PS50109">
    <property type="entry name" value="HIS_KIN"/>
    <property type="match status" value="1"/>
</dbReference>
<dbReference type="Pfam" id="PF00512">
    <property type="entry name" value="HisKA"/>
    <property type="match status" value="1"/>
</dbReference>
<evidence type="ECO:0000256" key="11">
    <source>
        <dbReference type="ARBA" id="ARBA00023136"/>
    </source>
</evidence>
<dbReference type="InterPro" id="IPR005467">
    <property type="entry name" value="His_kinase_dom"/>
</dbReference>
<evidence type="ECO:0000256" key="2">
    <source>
        <dbReference type="ARBA" id="ARBA00004141"/>
    </source>
</evidence>
<keyword evidence="6" id="KW-0808">Transferase</keyword>
<evidence type="ECO:0000256" key="3">
    <source>
        <dbReference type="ARBA" id="ARBA00006434"/>
    </source>
</evidence>
<dbReference type="PANTHER" id="PTHR43711:SF31">
    <property type="entry name" value="HISTIDINE KINASE"/>
    <property type="match status" value="1"/>
</dbReference>
<evidence type="ECO:0000313" key="15">
    <source>
        <dbReference type="Proteomes" id="UP000033882"/>
    </source>
</evidence>
<dbReference type="CDD" id="cd00082">
    <property type="entry name" value="HisKA"/>
    <property type="match status" value="1"/>
</dbReference>
<keyword evidence="5" id="KW-0597">Phosphoprotein</keyword>
<dbReference type="GO" id="GO:0022857">
    <property type="term" value="F:transmembrane transporter activity"/>
    <property type="evidence" value="ECO:0007669"/>
    <property type="project" value="InterPro"/>
</dbReference>
<dbReference type="CDD" id="cd16922">
    <property type="entry name" value="HATPase_EvgS-ArcB-TorS-like"/>
    <property type="match status" value="1"/>
</dbReference>
<dbReference type="InterPro" id="IPR038377">
    <property type="entry name" value="Na/Glc_symporter_sf"/>
</dbReference>
<evidence type="ECO:0000256" key="5">
    <source>
        <dbReference type="ARBA" id="ARBA00022553"/>
    </source>
</evidence>
<feature type="transmembrane region" description="Helical" evidence="12">
    <location>
        <begin position="39"/>
        <end position="61"/>
    </location>
</feature>
<dbReference type="SMART" id="SM00387">
    <property type="entry name" value="HATPase_c"/>
    <property type="match status" value="1"/>
</dbReference>
<dbReference type="CDD" id="cd10322">
    <property type="entry name" value="SLC5sbd"/>
    <property type="match status" value="1"/>
</dbReference>
<dbReference type="Proteomes" id="UP000033882">
    <property type="component" value="Unassembled WGS sequence"/>
</dbReference>
<evidence type="ECO:0000256" key="12">
    <source>
        <dbReference type="SAM" id="Phobius"/>
    </source>
</evidence>
<feature type="transmembrane region" description="Helical" evidence="12">
    <location>
        <begin position="67"/>
        <end position="87"/>
    </location>
</feature>
<dbReference type="InterPro" id="IPR001734">
    <property type="entry name" value="Na/solute_symporter"/>
</dbReference>
<comment type="caution">
    <text evidence="14">The sequence shown here is derived from an EMBL/GenBank/DDBJ whole genome shotgun (WGS) entry which is preliminary data.</text>
</comment>
<keyword evidence="10" id="KW-0902">Two-component regulatory system</keyword>
<evidence type="ECO:0000313" key="14">
    <source>
        <dbReference type="EMBL" id="KKU89875.1"/>
    </source>
</evidence>
<feature type="domain" description="Histidine kinase" evidence="13">
    <location>
        <begin position="667"/>
        <end position="893"/>
    </location>
</feature>
<comment type="catalytic activity">
    <reaction evidence="1">
        <text>ATP + protein L-histidine = ADP + protein N-phospho-L-histidine.</text>
        <dbReference type="EC" id="2.7.13.3"/>
    </reaction>
</comment>
<feature type="transmembrane region" description="Helical" evidence="12">
    <location>
        <begin position="157"/>
        <end position="175"/>
    </location>
</feature>
<feature type="transmembrane region" description="Helical" evidence="12">
    <location>
        <begin position="278"/>
        <end position="301"/>
    </location>
</feature>
<dbReference type="PATRIC" id="fig|1619005.3.peg.509"/>
<dbReference type="Gene3D" id="3.30.565.10">
    <property type="entry name" value="Histidine kinase-like ATPase, C-terminal domain"/>
    <property type="match status" value="1"/>
</dbReference>
<evidence type="ECO:0000256" key="1">
    <source>
        <dbReference type="ARBA" id="ARBA00000085"/>
    </source>
</evidence>
<gene>
    <name evidence="14" type="ORF">UY19_C0008G0029</name>
</gene>
<evidence type="ECO:0000256" key="7">
    <source>
        <dbReference type="ARBA" id="ARBA00022692"/>
    </source>
</evidence>
<dbReference type="Gene3D" id="1.20.1730.10">
    <property type="entry name" value="Sodium/glucose cotransporter"/>
    <property type="match status" value="1"/>
</dbReference>
<dbReference type="InterPro" id="IPR003661">
    <property type="entry name" value="HisK_dim/P_dom"/>
</dbReference>
<dbReference type="SUPFAM" id="SSF47384">
    <property type="entry name" value="Homodimeric domain of signal transducing histidine kinase"/>
    <property type="match status" value="1"/>
</dbReference>
<keyword evidence="7 12" id="KW-0812">Transmembrane</keyword>
<evidence type="ECO:0000256" key="8">
    <source>
        <dbReference type="ARBA" id="ARBA00022777"/>
    </source>
</evidence>
<accession>A0A0G1X634</accession>
<protein>
    <recommendedName>
        <fullName evidence="4">histidine kinase</fullName>
        <ecNumber evidence="4">2.7.13.3</ecNumber>
    </recommendedName>
</protein>
<proteinExistence type="inferred from homology"/>
<dbReference type="PROSITE" id="PS50283">
    <property type="entry name" value="NA_SOLUT_SYMP_3"/>
    <property type="match status" value="1"/>
</dbReference>
<dbReference type="InterPro" id="IPR036097">
    <property type="entry name" value="HisK_dim/P_sf"/>
</dbReference>
<keyword evidence="11 12" id="KW-0472">Membrane</keyword>
<dbReference type="InterPro" id="IPR004358">
    <property type="entry name" value="Sig_transdc_His_kin-like_C"/>
</dbReference>
<evidence type="ECO:0000256" key="4">
    <source>
        <dbReference type="ARBA" id="ARBA00012438"/>
    </source>
</evidence>
<reference evidence="14 15" key="1">
    <citation type="journal article" date="2015" name="Nature">
        <title>rRNA introns, odd ribosomes, and small enigmatic genomes across a large radiation of phyla.</title>
        <authorList>
            <person name="Brown C.T."/>
            <person name="Hug L.A."/>
            <person name="Thomas B.C."/>
            <person name="Sharon I."/>
            <person name="Castelle C.J."/>
            <person name="Singh A."/>
            <person name="Wilkins M.J."/>
            <person name="Williams K.H."/>
            <person name="Banfield J.F."/>
        </authorList>
    </citation>
    <scope>NUCLEOTIDE SEQUENCE [LARGE SCALE GENOMIC DNA]</scope>
</reference>
<evidence type="ECO:0000256" key="10">
    <source>
        <dbReference type="ARBA" id="ARBA00023012"/>
    </source>
</evidence>
<dbReference type="Pfam" id="PF02518">
    <property type="entry name" value="HATPase_c"/>
    <property type="match status" value="1"/>
</dbReference>
<feature type="transmembrane region" description="Helical" evidence="12">
    <location>
        <begin position="187"/>
        <end position="214"/>
    </location>
</feature>